<dbReference type="InterPro" id="IPR036427">
    <property type="entry name" value="Bromodomain-like_sf"/>
</dbReference>
<dbReference type="SMART" id="SM00320">
    <property type="entry name" value="WD40"/>
    <property type="match status" value="7"/>
</dbReference>
<feature type="compositionally biased region" description="Polar residues" evidence="6">
    <location>
        <begin position="1149"/>
        <end position="1161"/>
    </location>
</feature>
<feature type="compositionally biased region" description="Basic and acidic residues" evidence="6">
    <location>
        <begin position="1419"/>
        <end position="1431"/>
    </location>
</feature>
<keyword evidence="2" id="KW-0677">Repeat</keyword>
<feature type="compositionally biased region" description="Polar residues" evidence="6">
    <location>
        <begin position="1492"/>
        <end position="1503"/>
    </location>
</feature>
<evidence type="ECO:0000256" key="6">
    <source>
        <dbReference type="SAM" id="MobiDB-lite"/>
    </source>
</evidence>
<keyword evidence="1 5" id="KW-0853">WD repeat</keyword>
<dbReference type="SUPFAM" id="SSF50978">
    <property type="entry name" value="WD40 repeat-like"/>
    <property type="match status" value="1"/>
</dbReference>
<feature type="repeat" description="WD" evidence="5">
    <location>
        <begin position="423"/>
        <end position="464"/>
    </location>
</feature>
<dbReference type="PROSITE" id="PS50294">
    <property type="entry name" value="WD_REPEATS_REGION"/>
    <property type="match status" value="3"/>
</dbReference>
<comment type="caution">
    <text evidence="8">The sequence shown here is derived from an EMBL/GenBank/DDBJ whole genome shotgun (WGS) entry which is preliminary data.</text>
</comment>
<dbReference type="InterPro" id="IPR001680">
    <property type="entry name" value="WD40_rpt"/>
</dbReference>
<dbReference type="Gene3D" id="1.20.920.10">
    <property type="entry name" value="Bromodomain-like"/>
    <property type="match status" value="1"/>
</dbReference>
<dbReference type="GO" id="GO:0006357">
    <property type="term" value="P:regulation of transcription by RNA polymerase II"/>
    <property type="evidence" value="ECO:0007669"/>
    <property type="project" value="TreeGrafter"/>
</dbReference>
<feature type="repeat" description="WD" evidence="5">
    <location>
        <begin position="381"/>
        <end position="422"/>
    </location>
</feature>
<dbReference type="InterPro" id="IPR057451">
    <property type="entry name" value="BRWD/PHIP_AD"/>
</dbReference>
<evidence type="ECO:0000256" key="3">
    <source>
        <dbReference type="ARBA" id="ARBA00023117"/>
    </source>
</evidence>
<feature type="repeat" description="WD" evidence="5">
    <location>
        <begin position="720"/>
        <end position="754"/>
    </location>
</feature>
<dbReference type="EMBL" id="JAYWIO010000008">
    <property type="protein sequence ID" value="KAK7246296.1"/>
    <property type="molecule type" value="Genomic_DNA"/>
</dbReference>
<dbReference type="SUPFAM" id="SSF47370">
    <property type="entry name" value="Bromodomain"/>
    <property type="match status" value="1"/>
</dbReference>
<feature type="region of interest" description="Disordered" evidence="6">
    <location>
        <begin position="924"/>
        <end position="1098"/>
    </location>
</feature>
<proteinExistence type="predicted"/>
<feature type="region of interest" description="Disordered" evidence="6">
    <location>
        <begin position="1276"/>
        <end position="1299"/>
    </location>
</feature>
<dbReference type="CDD" id="cd00200">
    <property type="entry name" value="WD40"/>
    <property type="match status" value="1"/>
</dbReference>
<name>A0AAN9E5W6_CROPI</name>
<dbReference type="Gene3D" id="2.130.10.10">
    <property type="entry name" value="YVTN repeat-like/Quinoprotein amine dehydrogenase"/>
    <property type="match status" value="3"/>
</dbReference>
<dbReference type="Pfam" id="PF00439">
    <property type="entry name" value="Bromodomain"/>
    <property type="match status" value="1"/>
</dbReference>
<gene>
    <name evidence="8" type="ORF">RIF29_41159</name>
</gene>
<evidence type="ECO:0000256" key="5">
    <source>
        <dbReference type="PROSITE-ProRule" id="PRU00221"/>
    </source>
</evidence>
<evidence type="ECO:0000256" key="2">
    <source>
        <dbReference type="ARBA" id="ARBA00022737"/>
    </source>
</evidence>
<dbReference type="InterPro" id="IPR019775">
    <property type="entry name" value="WD40_repeat_CS"/>
</dbReference>
<reference evidence="8 9" key="1">
    <citation type="submission" date="2024-01" db="EMBL/GenBank/DDBJ databases">
        <title>The genomes of 5 underutilized Papilionoideae crops provide insights into root nodulation and disease resistanc.</title>
        <authorList>
            <person name="Yuan L."/>
        </authorList>
    </citation>
    <scope>NUCLEOTIDE SEQUENCE [LARGE SCALE GENOMIC DNA]</scope>
    <source>
        <strain evidence="8">ZHUSHIDOU_FW_LH</strain>
        <tissue evidence="8">Leaf</tissue>
    </source>
</reference>
<feature type="region of interest" description="Disordered" evidence="6">
    <location>
        <begin position="1314"/>
        <end position="1359"/>
    </location>
</feature>
<dbReference type="Pfam" id="PF00400">
    <property type="entry name" value="WD40"/>
    <property type="match status" value="5"/>
</dbReference>
<dbReference type="FunFam" id="2.130.10.10:FF:000403">
    <property type="entry name" value="PH-interacting protein isoform X1"/>
    <property type="match status" value="1"/>
</dbReference>
<feature type="region of interest" description="Disordered" evidence="6">
    <location>
        <begin position="1394"/>
        <end position="1546"/>
    </location>
</feature>
<dbReference type="FunFam" id="2.130.10.10:FF:000606">
    <property type="entry name" value="PH-interacting protein isoform X1"/>
    <property type="match status" value="1"/>
</dbReference>
<feature type="compositionally biased region" description="Polar residues" evidence="6">
    <location>
        <begin position="1394"/>
        <end position="1418"/>
    </location>
</feature>
<feature type="compositionally biased region" description="Basic and acidic residues" evidence="6">
    <location>
        <begin position="1078"/>
        <end position="1098"/>
    </location>
</feature>
<evidence type="ECO:0000313" key="9">
    <source>
        <dbReference type="Proteomes" id="UP001372338"/>
    </source>
</evidence>
<feature type="domain" description="Bromo" evidence="7">
    <location>
        <begin position="1816"/>
        <end position="1859"/>
    </location>
</feature>
<feature type="compositionally biased region" description="Polar residues" evidence="6">
    <location>
        <begin position="1443"/>
        <end position="1466"/>
    </location>
</feature>
<dbReference type="InterPro" id="IPR001487">
    <property type="entry name" value="Bromodomain"/>
</dbReference>
<feature type="repeat" description="WD" evidence="5">
    <location>
        <begin position="465"/>
        <end position="509"/>
    </location>
</feature>
<sequence length="1876" mass="210423">MRDISTVKVPQRFKTHRFAQSEFSSSLRFSLLLSLCHSPFLLLLLFFCASILLSAQSSLRESKFQFALWRVFPTRLSQTLSNNSAQFQLPHSTTTLSFKFHNPQLVVFEECVLEWWTLLLCLNPSLVRKGAFLWGEGKIVKIWNMALQKYVPSGDAPTVKMKRLSFSSKVSEKAKLEVAIQNHATDVDVDHREIYFLIMRFLSAGPCHKTCVQFWNELLEHQLLPRRYHAWYSRSGAHSGAEDDDGLSLPLSYNKLVERYPHIEKDHLVKLLKQLLLNTVSPSPGMSSGNAPNAADVPTLLGTGSFSLVCGDKDKMNEEVKRPPPHMRWPHLKANQVHGLNLREIGGGFPRHHRAPSIRAACYAIAKPSTMVQKMQNIKRIRGHRNAVYCAIFDRSGRYVITGSDDRLVKIWSMETAYLLASCRGHDGDITDLAVSSNNALVASASNDCVIRVWRLPDGLPISVLRGHTGAVTAIAFSPRPGAVFQLLSSSDDGTCRIWDARYTQSTPRIYVPKPSDSANGKSNGPSTSTLPQSHQIFCCAFNANGTVFVTGSSDNLARVWIACKLSANDTDQPNHEIDVLSGHENDVNYVQFSGCGVPSRFSMAETWKEENIPKFKNSWLNHDNIVTCSRDGSAIIWIPKSRRSHGRSGRWTRAYHLRVPPPPMPPQPQRGGPRQRILPTPRGVNMIAWSLDNRFVLAAIMDCRICVWNASDGSLVHSLTGHTESTYVLDVHPFNPRIAMSAGYDGRTIVWDIWEGMPIRIYETSRFKLVDGKFSPDGTSIILSDDVGQLYILSTGQGESQKDAKYDQFFLGDYRPLIQDTHGNVLDQETQIIPYRRNMQDLICDSALIPYPEPYQSEFQRRRLGALGLEWRPSTLKLAVGPDFSLDPDYHMLPLADLDMLIEPLPELINAMDWEPEIEVFSDDADSEYNVTEDCSSRGEQECSSSNASDDPGCSTDNSDEEDSHMDFIRRSKRKKQKTETEIMTSSGRRVKRRNFDECDENTLSSSRSRKGKVGQKTSRRRSRSKSSRPQRAAARNALHLFSKITGTPTDGEEDSLVGDFSDSDSTLPESNIDSDESARALQDDQPNHSKGKEILYESEDMESHKLTETPMNAMNRRKLVLKFPIRGSSKPLHLVDNQVELVGSSSKTAQEASDFNRNRLSSKDPGYCSGSGSYQSIEGTHQVELGHVENHIDFLGRIRWGGVRARSSKPRMGEAMPSDADLNSVKCPDHLNEKQNVSTGHEKDDKDFGASIPHSEIQNDEDKVDSLTEINENCAGTTRKPFNPSENGKELTASSNCMDKDESLDFAHMTPQDTMPASISHGGSDPLTEPNIGFPSVSTKLRSKRGSRDPESPSKLEMKSLVLKNSAGSSNATSNLNHKQCTVVVEDGSNTKVISNQGENGSEQVDTQVKQNSSSHDPLRPRSRSDELFKVVYRRSRSHKAVTNLSDGSGLGESTSNGSNSNCNAAVDLSNGTDEAAHTNGSLEMEPTTCDPNNESNNLKVQQEHGYSKDRSPRNVSKNRGQLTEEEEEEGGGSSSKLTVGLRSTRSRRSSYNICETSPVNKKKSLHSANKGSWLLLSTQEEGCRYIPQLGDEVVYLRQGHQEYMDHSRKRESGPWTSLKGHVRPVEYCIVERLEYSHVPGSGDSCCKMTLQFVDPDSSVAGKSFKLTLPDLTSFPDFLVEKTRFDAAMQRNWTRRDKCKVWWKNENDSSGSWWDGRILNVKEKSSEFPDSPWERYAIQYKSDLAETQLHSPWELFDADTRWEQPHIDDNRRNKLLAALTKLQHSGNTSQDRYGVHELKKISSKTKFTNRFPVPLSIELIEARLENNYYRSFEALKLDVSVLLSNATSYFEKDAKLLAKIKHLSEWFTRTLSSL</sequence>
<organism evidence="8 9">
    <name type="scientific">Crotalaria pallida</name>
    <name type="common">Smooth rattlebox</name>
    <name type="synonym">Crotalaria striata</name>
    <dbReference type="NCBI Taxonomy" id="3830"/>
    <lineage>
        <taxon>Eukaryota</taxon>
        <taxon>Viridiplantae</taxon>
        <taxon>Streptophyta</taxon>
        <taxon>Embryophyta</taxon>
        <taxon>Tracheophyta</taxon>
        <taxon>Spermatophyta</taxon>
        <taxon>Magnoliopsida</taxon>
        <taxon>eudicotyledons</taxon>
        <taxon>Gunneridae</taxon>
        <taxon>Pentapetalae</taxon>
        <taxon>rosids</taxon>
        <taxon>fabids</taxon>
        <taxon>Fabales</taxon>
        <taxon>Fabaceae</taxon>
        <taxon>Papilionoideae</taxon>
        <taxon>50 kb inversion clade</taxon>
        <taxon>genistoids sensu lato</taxon>
        <taxon>core genistoids</taxon>
        <taxon>Crotalarieae</taxon>
        <taxon>Crotalaria</taxon>
    </lineage>
</organism>
<dbReference type="PROSITE" id="PS50082">
    <property type="entry name" value="WD_REPEATS_2"/>
    <property type="match status" value="5"/>
</dbReference>
<feature type="compositionally biased region" description="Basic and acidic residues" evidence="6">
    <location>
        <begin position="1348"/>
        <end position="1359"/>
    </location>
</feature>
<dbReference type="GO" id="GO:0008360">
    <property type="term" value="P:regulation of cell shape"/>
    <property type="evidence" value="ECO:0007669"/>
    <property type="project" value="TreeGrafter"/>
</dbReference>
<feature type="region of interest" description="Disordered" evidence="6">
    <location>
        <begin position="1149"/>
        <end position="1170"/>
    </location>
</feature>
<feature type="repeat" description="WD" evidence="5">
    <location>
        <begin position="530"/>
        <end position="561"/>
    </location>
</feature>
<feature type="compositionally biased region" description="Basic residues" evidence="6">
    <location>
        <begin position="1009"/>
        <end position="1030"/>
    </location>
</feature>
<dbReference type="PANTHER" id="PTHR16266">
    <property type="entry name" value="WD REPEAT DOMAIN 9"/>
    <property type="match status" value="1"/>
</dbReference>
<dbReference type="PROSITE" id="PS00678">
    <property type="entry name" value="WD_REPEATS_1"/>
    <property type="match status" value="1"/>
</dbReference>
<dbReference type="GO" id="GO:0005634">
    <property type="term" value="C:nucleus"/>
    <property type="evidence" value="ECO:0007669"/>
    <property type="project" value="TreeGrafter"/>
</dbReference>
<evidence type="ECO:0000256" key="4">
    <source>
        <dbReference type="PROSITE-ProRule" id="PRU00035"/>
    </source>
</evidence>
<dbReference type="InterPro" id="IPR015943">
    <property type="entry name" value="WD40/YVTN_repeat-like_dom_sf"/>
</dbReference>
<evidence type="ECO:0000256" key="1">
    <source>
        <dbReference type="ARBA" id="ARBA00022574"/>
    </source>
</evidence>
<keyword evidence="9" id="KW-1185">Reference proteome</keyword>
<dbReference type="PROSITE" id="PS50014">
    <property type="entry name" value="BROMODOMAIN_2"/>
    <property type="match status" value="1"/>
</dbReference>
<accession>A0AAN9E5W6</accession>
<evidence type="ECO:0000259" key="7">
    <source>
        <dbReference type="PROSITE" id="PS50014"/>
    </source>
</evidence>
<dbReference type="FunFam" id="1.20.920.10:FF:000058">
    <property type="entry name" value="WD40/YVTN repeat-like-containing domain"/>
    <property type="match status" value="1"/>
</dbReference>
<evidence type="ECO:0000313" key="8">
    <source>
        <dbReference type="EMBL" id="KAK7246296.1"/>
    </source>
</evidence>
<dbReference type="InterPro" id="IPR036322">
    <property type="entry name" value="WD40_repeat_dom_sf"/>
</dbReference>
<dbReference type="GO" id="GO:0007010">
    <property type="term" value="P:cytoskeleton organization"/>
    <property type="evidence" value="ECO:0007669"/>
    <property type="project" value="TreeGrafter"/>
</dbReference>
<feature type="region of interest" description="Disordered" evidence="6">
    <location>
        <begin position="510"/>
        <end position="529"/>
    </location>
</feature>
<dbReference type="InterPro" id="IPR052060">
    <property type="entry name" value="Bromo_WD_repeat"/>
</dbReference>
<dbReference type="CDD" id="cd05529">
    <property type="entry name" value="Bromo_WDR9_I_like"/>
    <property type="match status" value="1"/>
</dbReference>
<keyword evidence="3 4" id="KW-0103">Bromodomain</keyword>
<dbReference type="Proteomes" id="UP001372338">
    <property type="component" value="Unassembled WGS sequence"/>
</dbReference>
<dbReference type="FunFam" id="2.130.10.10:FF:001133">
    <property type="entry name" value="WD40 domain-containing protein"/>
    <property type="match status" value="1"/>
</dbReference>
<feature type="compositionally biased region" description="Basic and acidic residues" evidence="6">
    <location>
        <begin position="1504"/>
        <end position="1515"/>
    </location>
</feature>
<dbReference type="Pfam" id="PF25437">
    <property type="entry name" value="BRWD1_N"/>
    <property type="match status" value="1"/>
</dbReference>
<feature type="region of interest" description="Disordered" evidence="6">
    <location>
        <begin position="1211"/>
        <end position="1264"/>
    </location>
</feature>
<feature type="compositionally biased region" description="Polar residues" evidence="6">
    <location>
        <begin position="517"/>
        <end position="529"/>
    </location>
</feature>
<protein>
    <recommendedName>
        <fullName evidence="7">Bromo domain-containing protein</fullName>
    </recommendedName>
</protein>
<dbReference type="InterPro" id="IPR057452">
    <property type="entry name" value="BRWD/PHIP_N"/>
</dbReference>
<dbReference type="PANTHER" id="PTHR16266:SF17">
    <property type="entry name" value="BRWD3"/>
    <property type="match status" value="1"/>
</dbReference>
<dbReference type="Pfam" id="PF25313">
    <property type="entry name" value="BRWD_AD"/>
    <property type="match status" value="1"/>
</dbReference>